<organism evidence="9 10">
    <name type="scientific">Steinernema hermaphroditum</name>
    <dbReference type="NCBI Taxonomy" id="289476"/>
    <lineage>
        <taxon>Eukaryota</taxon>
        <taxon>Metazoa</taxon>
        <taxon>Ecdysozoa</taxon>
        <taxon>Nematoda</taxon>
        <taxon>Chromadorea</taxon>
        <taxon>Rhabditida</taxon>
        <taxon>Tylenchina</taxon>
        <taxon>Panagrolaimomorpha</taxon>
        <taxon>Strongyloidoidea</taxon>
        <taxon>Steinernematidae</taxon>
        <taxon>Steinernema</taxon>
    </lineage>
</organism>
<dbReference type="NCBIfam" id="TIGR02174">
    <property type="entry name" value="CXXU_selWTH"/>
    <property type="match status" value="1"/>
</dbReference>
<dbReference type="PROSITE" id="PS50262">
    <property type="entry name" value="G_PROTEIN_RECEP_F1_2"/>
    <property type="match status" value="1"/>
</dbReference>
<feature type="chain" id="PRO_5041340364" description="G-protein coupled receptors family 1 profile domain-containing protein" evidence="7">
    <location>
        <begin position="26"/>
        <end position="826"/>
    </location>
</feature>
<feature type="transmembrane region" description="Helical" evidence="6">
    <location>
        <begin position="684"/>
        <end position="703"/>
    </location>
</feature>
<evidence type="ECO:0000256" key="7">
    <source>
        <dbReference type="SAM" id="SignalP"/>
    </source>
</evidence>
<reference evidence="9" key="1">
    <citation type="submission" date="2023-06" db="EMBL/GenBank/DDBJ databases">
        <title>Genomic analysis of the entomopathogenic nematode Steinernema hermaphroditum.</title>
        <authorList>
            <person name="Schwarz E.M."/>
            <person name="Heppert J.K."/>
            <person name="Baniya A."/>
            <person name="Schwartz H.T."/>
            <person name="Tan C.-H."/>
            <person name="Antoshechkin I."/>
            <person name="Sternberg P.W."/>
            <person name="Goodrich-Blair H."/>
            <person name="Dillman A.R."/>
        </authorList>
    </citation>
    <scope>NUCLEOTIDE SEQUENCE</scope>
    <source>
        <strain evidence="9">PS9179</strain>
        <tissue evidence="9">Whole animal</tissue>
    </source>
</reference>
<dbReference type="GO" id="GO:0004930">
    <property type="term" value="F:G protein-coupled receptor activity"/>
    <property type="evidence" value="ECO:0007669"/>
    <property type="project" value="InterPro"/>
</dbReference>
<feature type="transmembrane region" description="Helical" evidence="6">
    <location>
        <begin position="640"/>
        <end position="664"/>
    </location>
</feature>
<evidence type="ECO:0000256" key="5">
    <source>
        <dbReference type="ARBA" id="ARBA00023284"/>
    </source>
</evidence>
<evidence type="ECO:0000256" key="6">
    <source>
        <dbReference type="SAM" id="Phobius"/>
    </source>
</evidence>
<protein>
    <recommendedName>
        <fullName evidence="8">G-protein coupled receptors family 1 profile domain-containing protein</fullName>
    </recommendedName>
</protein>
<dbReference type="GO" id="GO:0016020">
    <property type="term" value="C:membrane"/>
    <property type="evidence" value="ECO:0007669"/>
    <property type="project" value="UniProtKB-SubCell"/>
</dbReference>
<keyword evidence="2 6" id="KW-0812">Transmembrane</keyword>
<evidence type="ECO:0000259" key="8">
    <source>
        <dbReference type="PROSITE" id="PS50262"/>
    </source>
</evidence>
<feature type="transmembrane region" description="Helical" evidence="6">
    <location>
        <begin position="448"/>
        <end position="467"/>
    </location>
</feature>
<keyword evidence="7" id="KW-0732">Signal</keyword>
<keyword evidence="3 6" id="KW-1133">Transmembrane helix</keyword>
<dbReference type="PANTHER" id="PTHR46709">
    <property type="entry name" value="PROTEIN CBG23488-RELATED"/>
    <property type="match status" value="1"/>
</dbReference>
<comment type="caution">
    <text evidence="9">The sequence shown here is derived from an EMBL/GenBank/DDBJ whole genome shotgun (WGS) entry which is preliminary data.</text>
</comment>
<evidence type="ECO:0000313" key="9">
    <source>
        <dbReference type="EMBL" id="KAK0403995.1"/>
    </source>
</evidence>
<feature type="transmembrane region" description="Helical" evidence="6">
    <location>
        <begin position="412"/>
        <end position="436"/>
    </location>
</feature>
<dbReference type="InterPro" id="IPR036249">
    <property type="entry name" value="Thioredoxin-like_sf"/>
</dbReference>
<evidence type="ECO:0000256" key="4">
    <source>
        <dbReference type="ARBA" id="ARBA00023136"/>
    </source>
</evidence>
<feature type="transmembrane region" description="Helical" evidence="6">
    <location>
        <begin position="533"/>
        <end position="552"/>
    </location>
</feature>
<dbReference type="InterPro" id="IPR011893">
    <property type="entry name" value="Selenoprotein_Rdx-typ"/>
</dbReference>
<feature type="signal peptide" evidence="7">
    <location>
        <begin position="1"/>
        <end position="25"/>
    </location>
</feature>
<dbReference type="AlphaFoldDB" id="A0AA39HEC8"/>
<keyword evidence="10" id="KW-1185">Reference proteome</keyword>
<keyword evidence="4 6" id="KW-0472">Membrane</keyword>
<proteinExistence type="predicted"/>
<feature type="transmembrane region" description="Helical" evidence="6">
    <location>
        <begin position="587"/>
        <end position="611"/>
    </location>
</feature>
<feature type="domain" description="G-protein coupled receptors family 1 profile" evidence="8">
    <location>
        <begin position="429"/>
        <end position="700"/>
    </location>
</feature>
<evidence type="ECO:0000256" key="3">
    <source>
        <dbReference type="ARBA" id="ARBA00022989"/>
    </source>
</evidence>
<dbReference type="SUPFAM" id="SSF52833">
    <property type="entry name" value="Thioredoxin-like"/>
    <property type="match status" value="1"/>
</dbReference>
<dbReference type="InterPro" id="IPR000276">
    <property type="entry name" value="GPCR_Rhodpsn"/>
</dbReference>
<evidence type="ECO:0000256" key="2">
    <source>
        <dbReference type="ARBA" id="ARBA00022692"/>
    </source>
</evidence>
<dbReference type="Pfam" id="PF10262">
    <property type="entry name" value="Rdx"/>
    <property type="match status" value="1"/>
</dbReference>
<dbReference type="SUPFAM" id="SSF81321">
    <property type="entry name" value="Family A G protein-coupled receptor-like"/>
    <property type="match status" value="1"/>
</dbReference>
<evidence type="ECO:0000256" key="1">
    <source>
        <dbReference type="ARBA" id="ARBA00004370"/>
    </source>
</evidence>
<dbReference type="Gene3D" id="3.40.30.10">
    <property type="entry name" value="Glutaredoxin"/>
    <property type="match status" value="1"/>
</dbReference>
<dbReference type="InterPro" id="IPR017452">
    <property type="entry name" value="GPCR_Rhodpsn_7TM"/>
</dbReference>
<gene>
    <name evidence="9" type="ORF">QR680_017230</name>
</gene>
<dbReference type="CDD" id="cd14978">
    <property type="entry name" value="7tmA_FMRFamide_R-like"/>
    <property type="match status" value="1"/>
</dbReference>
<feature type="transmembrane region" description="Helical" evidence="6">
    <location>
        <begin position="487"/>
        <end position="512"/>
    </location>
</feature>
<dbReference type="EMBL" id="JAUCMV010000004">
    <property type="protein sequence ID" value="KAK0403995.1"/>
    <property type="molecule type" value="Genomic_DNA"/>
</dbReference>
<dbReference type="Pfam" id="PF00001">
    <property type="entry name" value="7tm_1"/>
    <property type="match status" value="1"/>
</dbReference>
<name>A0AA39HEC8_9BILA</name>
<dbReference type="Gene3D" id="1.20.1070.10">
    <property type="entry name" value="Rhodopsin 7-helix transmembrane proteins"/>
    <property type="match status" value="1"/>
</dbReference>
<accession>A0AA39HEC8</accession>
<evidence type="ECO:0000313" key="10">
    <source>
        <dbReference type="Proteomes" id="UP001175271"/>
    </source>
</evidence>
<keyword evidence="5" id="KW-0676">Redox-active center</keyword>
<dbReference type="Proteomes" id="UP001175271">
    <property type="component" value="Unassembled WGS sequence"/>
</dbReference>
<sequence>MMNKYQTIFLLFMTLLSVKDILTYGNHASSDDDNDFKEFGDDPEVVEHDEEIEVREQSHFTPPQKFSTNADLPPVKFSFCVSCGYRQAYEDFSRIIREKYPSIQIEGGNYPPTQMRAFVAQFVGISKILIIVMIISGRNPFPGFGMETPAIVNWMFSNKFSACLMIFMLSNTVESSMMSTGAFEIYVGEAQIWSKMESGRVPSPPELLQAIESQLEIQGAKMSDAFSFDPGSHLNRCPECYGDSTIGESSPPLLGRGRLFRIGQFAGGPSASSKLIKSTLSRRQTLNVALYVSLRLGTTRATRKERTCKADPSPGQRLHLLEQRVAARLPRRGINQADALLSSGPFRLLASVPIYATFNQLVGSRLNRATPSEEDPPPTLELRMATQDVPEAEVDEWWLEHCSIIPPEQLRLLLVAVLGSALSVVSVAFNLFLFVILVKNPHHRASHLVYLTFLAFIDVFLSASYILMFPVNLFMDYFESTLLAAAWWAYMRPVLTVCHIAISASALLITAATMERYLTISRIRSQLQKAHRIAISLMAVGFALVSKAPMYFELEILENGNCTGVTGFSAGISEWSNEEPYKTVYRFYFRNIITVFLPFFLCLYFNAAIVFRLRQQHIGARLFRFATSEHRKNIRSATRMLVLVTCTYIASNVLNIVVSVWEFVDMPSLFTPELRPFYTYSSDLVSVLTVLSSACRLPIYCSCNARIRREVIAHLNCLSNFGRKWKKKNESLPKITRDNIQTLRYCNTGNGLMIFHQSNHGSPVGPKQSTTVGTGIDKVVLSVALARELQRPARGESVRRIISDDTCGIPRSPLLQLYRPPNSHTF</sequence>
<comment type="subcellular location">
    <subcellularLocation>
        <location evidence="1">Membrane</location>
    </subcellularLocation>
</comment>
<dbReference type="PANTHER" id="PTHR46709:SF13">
    <property type="entry name" value="G-PROTEIN COUPLED RECEPTORS FAMILY 1 PROFILE DOMAIN-CONTAINING PROTEIN"/>
    <property type="match status" value="1"/>
</dbReference>